<keyword evidence="7" id="KW-1185">Reference proteome</keyword>
<dbReference type="GO" id="GO:0005829">
    <property type="term" value="C:cytosol"/>
    <property type="evidence" value="ECO:0007669"/>
    <property type="project" value="TreeGrafter"/>
</dbReference>
<dbReference type="SUPFAM" id="SSF53613">
    <property type="entry name" value="Ribokinase-like"/>
    <property type="match status" value="1"/>
</dbReference>
<keyword evidence="1 6" id="KW-0808">Transferase</keyword>
<evidence type="ECO:0000256" key="3">
    <source>
        <dbReference type="ARBA" id="ARBA00022777"/>
    </source>
</evidence>
<dbReference type="FunFam" id="3.40.1190.20:FF:000003">
    <property type="entry name" value="Phosphomethylpyrimidine kinase ThiD"/>
    <property type="match status" value="1"/>
</dbReference>
<evidence type="ECO:0000256" key="2">
    <source>
        <dbReference type="ARBA" id="ARBA00022741"/>
    </source>
</evidence>
<dbReference type="AlphaFoldDB" id="E1RK35"/>
<evidence type="ECO:0000256" key="1">
    <source>
        <dbReference type="ARBA" id="ARBA00022679"/>
    </source>
</evidence>
<dbReference type="NCBIfam" id="TIGR00097">
    <property type="entry name" value="HMP-P_kinase"/>
    <property type="match status" value="1"/>
</dbReference>
<sequence length="272" mass="28864">MNKVHAGSPCACSIGGSDSGGGAGIQADIKTFSSLGVWGLTVITAVTAQNPKKVLAYWPLPHDAVRMQIEAVVEEYDVKYFKTGMLANGGIIKTVSESLPNDARLVLDPVMISTSGATLLDKNDVSALLENLIPLAYLLTPNLNEAAYITGMDSVKTREEIEKAGQLMLDLGAKAVLVKGGHGEGNYATDILVTDSGLTEFRGRRYPFEVHGTGCCMSAAITSFLASGLKLQEACANAKKFIETAINQGFSGKSNIMSVNPSFETGNYNNKY</sequence>
<evidence type="ECO:0000256" key="4">
    <source>
        <dbReference type="ARBA" id="ARBA00022840"/>
    </source>
</evidence>
<dbReference type="KEGG" id="mpi:Mpet_0991"/>
<evidence type="ECO:0000259" key="5">
    <source>
        <dbReference type="Pfam" id="PF08543"/>
    </source>
</evidence>
<dbReference type="GO" id="GO:0005524">
    <property type="term" value="F:ATP binding"/>
    <property type="evidence" value="ECO:0007669"/>
    <property type="project" value="UniProtKB-KW"/>
</dbReference>
<protein>
    <submittedName>
        <fullName evidence="6">Phosphomethylpyrimidine kinase</fullName>
        <ecNumber evidence="6">2.7.4.7</ecNumber>
    </submittedName>
</protein>
<dbReference type="eggNOG" id="arCOG00020">
    <property type="taxonomic scope" value="Archaea"/>
</dbReference>
<dbReference type="CDD" id="cd01169">
    <property type="entry name" value="HMPP_kinase"/>
    <property type="match status" value="1"/>
</dbReference>
<dbReference type="GO" id="GO:0008972">
    <property type="term" value="F:phosphomethylpyrimidine kinase activity"/>
    <property type="evidence" value="ECO:0007669"/>
    <property type="project" value="UniProtKB-EC"/>
</dbReference>
<dbReference type="PANTHER" id="PTHR20858">
    <property type="entry name" value="PHOSPHOMETHYLPYRIMIDINE KINASE"/>
    <property type="match status" value="1"/>
</dbReference>
<reference evidence="6 7" key="1">
    <citation type="journal article" date="2010" name="Stand. Genomic Sci.">
        <title>Complete genome sequence of Methanoplanus petrolearius type strain (SEBR 4847).</title>
        <authorList>
            <person name="Brambilla E."/>
            <person name="Djao O.D."/>
            <person name="Daligault H."/>
            <person name="Lapidus A."/>
            <person name="Lucas S."/>
            <person name="Hammon N."/>
            <person name="Nolan M."/>
            <person name="Tice H."/>
            <person name="Cheng J.F."/>
            <person name="Han C."/>
            <person name="Tapia R."/>
            <person name="Goodwin L."/>
            <person name="Pitluck S."/>
            <person name="Liolios K."/>
            <person name="Ivanova N."/>
            <person name="Mavromatis K."/>
            <person name="Mikhailova N."/>
            <person name="Pati A."/>
            <person name="Chen A."/>
            <person name="Palaniappan K."/>
            <person name="Land M."/>
            <person name="Hauser L."/>
            <person name="Chang Y.J."/>
            <person name="Jeffries C.D."/>
            <person name="Rohde M."/>
            <person name="Spring S."/>
            <person name="Sikorski J."/>
            <person name="Goker M."/>
            <person name="Woyke T."/>
            <person name="Bristow J."/>
            <person name="Eisen J.A."/>
            <person name="Markowitz V."/>
            <person name="Hugenholtz P."/>
            <person name="Kyrpides N.C."/>
            <person name="Klenk H.P."/>
        </authorList>
    </citation>
    <scope>NUCLEOTIDE SEQUENCE [LARGE SCALE GENOMIC DNA]</scope>
    <source>
        <strain evidence="7">DSM 11571 / OCM 486 / SEBR 4847</strain>
    </source>
</reference>
<name>E1RK35_METP4</name>
<feature type="domain" description="Pyridoxamine kinase/Phosphomethylpyrimidine kinase" evidence="5">
    <location>
        <begin position="18"/>
        <end position="259"/>
    </location>
</feature>
<proteinExistence type="predicted"/>
<dbReference type="GeneID" id="9743454"/>
<keyword evidence="3 6" id="KW-0418">Kinase</keyword>
<dbReference type="EC" id="2.7.4.7" evidence="6"/>
<evidence type="ECO:0000313" key="6">
    <source>
        <dbReference type="EMBL" id="ADN35758.1"/>
    </source>
</evidence>
<dbReference type="PANTHER" id="PTHR20858:SF17">
    <property type="entry name" value="HYDROXYMETHYLPYRIMIDINE_PHOSPHOMETHYLPYRIMIDINE KINASE THI20-RELATED"/>
    <property type="match status" value="1"/>
</dbReference>
<dbReference type="InterPro" id="IPR004399">
    <property type="entry name" value="HMP/HMP-P_kinase_dom"/>
</dbReference>
<organism evidence="6 7">
    <name type="scientific">Methanolacinia petrolearia (strain DSM 11571 / OCM 486 / SEBR 4847)</name>
    <name type="common">Methanoplanus petrolearius</name>
    <dbReference type="NCBI Taxonomy" id="679926"/>
    <lineage>
        <taxon>Archaea</taxon>
        <taxon>Methanobacteriati</taxon>
        <taxon>Methanobacteriota</taxon>
        <taxon>Stenosarchaea group</taxon>
        <taxon>Methanomicrobia</taxon>
        <taxon>Methanomicrobiales</taxon>
        <taxon>Methanomicrobiaceae</taxon>
        <taxon>Methanolacinia</taxon>
    </lineage>
</organism>
<keyword evidence="4" id="KW-0067">ATP-binding</keyword>
<dbReference type="InterPro" id="IPR013749">
    <property type="entry name" value="PM/HMP-P_kinase-1"/>
</dbReference>
<accession>E1RK35</accession>
<evidence type="ECO:0000313" key="7">
    <source>
        <dbReference type="Proteomes" id="UP000006565"/>
    </source>
</evidence>
<dbReference type="RefSeq" id="WP_013328936.1">
    <property type="nucleotide sequence ID" value="NC_014507.1"/>
</dbReference>
<gene>
    <name evidence="6" type="ordered locus">Mpet_0991</name>
</gene>
<dbReference type="InterPro" id="IPR029056">
    <property type="entry name" value="Ribokinase-like"/>
</dbReference>
<dbReference type="Proteomes" id="UP000006565">
    <property type="component" value="Chromosome"/>
</dbReference>
<dbReference type="GO" id="GO:0009228">
    <property type="term" value="P:thiamine biosynthetic process"/>
    <property type="evidence" value="ECO:0007669"/>
    <property type="project" value="InterPro"/>
</dbReference>
<dbReference type="GO" id="GO:0008902">
    <property type="term" value="F:hydroxymethylpyrimidine kinase activity"/>
    <property type="evidence" value="ECO:0007669"/>
    <property type="project" value="TreeGrafter"/>
</dbReference>
<dbReference type="Gene3D" id="3.40.1190.20">
    <property type="match status" value="1"/>
</dbReference>
<dbReference type="OrthoDB" id="43786at2157"/>
<dbReference type="HOGENOM" id="CLU_020520_0_0_2"/>
<dbReference type="EMBL" id="CP002117">
    <property type="protein sequence ID" value="ADN35758.1"/>
    <property type="molecule type" value="Genomic_DNA"/>
</dbReference>
<dbReference type="Pfam" id="PF08543">
    <property type="entry name" value="Phos_pyr_kin"/>
    <property type="match status" value="1"/>
</dbReference>
<dbReference type="STRING" id="679926.Mpet_0991"/>
<keyword evidence="2" id="KW-0547">Nucleotide-binding</keyword>